<name>A0A329QJ94_9ACTN</name>
<dbReference type="Proteomes" id="UP000250462">
    <property type="component" value="Unassembled WGS sequence"/>
</dbReference>
<evidence type="ECO:0000259" key="3">
    <source>
        <dbReference type="Pfam" id="PF22725"/>
    </source>
</evidence>
<dbReference type="GO" id="GO:0000166">
    <property type="term" value="F:nucleotide binding"/>
    <property type="evidence" value="ECO:0007669"/>
    <property type="project" value="InterPro"/>
</dbReference>
<proteinExistence type="predicted"/>
<dbReference type="Gene3D" id="3.40.50.720">
    <property type="entry name" value="NAD(P)-binding Rossmann-like Domain"/>
    <property type="match status" value="1"/>
</dbReference>
<comment type="caution">
    <text evidence="4">The sequence shown here is derived from an EMBL/GenBank/DDBJ whole genome shotgun (WGS) entry which is preliminary data.</text>
</comment>
<evidence type="ECO:0000313" key="5">
    <source>
        <dbReference type="Proteomes" id="UP000250462"/>
    </source>
</evidence>
<protein>
    <submittedName>
        <fullName evidence="4">Gfo/Idh/MocA family oxidoreductase</fullName>
    </submittedName>
</protein>
<evidence type="ECO:0000259" key="2">
    <source>
        <dbReference type="Pfam" id="PF01408"/>
    </source>
</evidence>
<dbReference type="AlphaFoldDB" id="A0A329QJ94"/>
<accession>A0A329QJ94</accession>
<feature type="domain" description="GFO/IDH/MocA-like oxidoreductase" evidence="3">
    <location>
        <begin position="138"/>
        <end position="260"/>
    </location>
</feature>
<dbReference type="OrthoDB" id="179913at2"/>
<evidence type="ECO:0000256" key="1">
    <source>
        <dbReference type="ARBA" id="ARBA00023002"/>
    </source>
</evidence>
<dbReference type="InterPro" id="IPR055170">
    <property type="entry name" value="GFO_IDH_MocA-like_dom"/>
</dbReference>
<dbReference type="PANTHER" id="PTHR43818">
    <property type="entry name" value="BCDNA.GH03377"/>
    <property type="match status" value="1"/>
</dbReference>
<dbReference type="GO" id="GO:0016491">
    <property type="term" value="F:oxidoreductase activity"/>
    <property type="evidence" value="ECO:0007669"/>
    <property type="project" value="UniProtKB-KW"/>
</dbReference>
<keyword evidence="1" id="KW-0560">Oxidoreductase</keyword>
<evidence type="ECO:0000313" key="4">
    <source>
        <dbReference type="EMBL" id="RAW12507.1"/>
    </source>
</evidence>
<gene>
    <name evidence="4" type="ORF">DPM12_13990</name>
</gene>
<keyword evidence="5" id="KW-1185">Reference proteome</keyword>
<dbReference type="RefSeq" id="WP_112258963.1">
    <property type="nucleotide sequence ID" value="NZ_QMIG01000015.1"/>
</dbReference>
<organism evidence="4 5">
    <name type="scientific">Phytoactinopolyspora halophila</name>
    <dbReference type="NCBI Taxonomy" id="1981511"/>
    <lineage>
        <taxon>Bacteria</taxon>
        <taxon>Bacillati</taxon>
        <taxon>Actinomycetota</taxon>
        <taxon>Actinomycetes</taxon>
        <taxon>Jiangellales</taxon>
        <taxon>Jiangellaceae</taxon>
        <taxon>Phytoactinopolyspora</taxon>
    </lineage>
</organism>
<dbReference type="Pfam" id="PF01408">
    <property type="entry name" value="GFO_IDH_MocA"/>
    <property type="match status" value="1"/>
</dbReference>
<reference evidence="4 5" key="1">
    <citation type="submission" date="2018-06" db="EMBL/GenBank/DDBJ databases">
        <title>Phytoactinopolyspora halophila sp. nov., a novel halophilic actinomycete isolated from a saline soil in China.</title>
        <authorList>
            <person name="Tang S.-K."/>
        </authorList>
    </citation>
    <scope>NUCLEOTIDE SEQUENCE [LARGE SCALE GENOMIC DNA]</scope>
    <source>
        <strain evidence="4 5">YIM 96934</strain>
    </source>
</reference>
<dbReference type="Gene3D" id="3.30.360.10">
    <property type="entry name" value="Dihydrodipicolinate Reductase, domain 2"/>
    <property type="match status" value="1"/>
</dbReference>
<dbReference type="InterPro" id="IPR000683">
    <property type="entry name" value="Gfo/Idh/MocA-like_OxRdtase_N"/>
</dbReference>
<sequence>MADDIVRIGVVGAGKIVRDRHVPGFRALDGVRLESVANRNRESGERAASELGFARVHAHWSDVVADPGVEAVVVGTWPYLHAPVATAALEAGKHVLIQARLAMDAAEARAIQAAAQRHPGLVTMVVPAPFTFWADACVRRLLADGTIGDLHLVRSFWNGGDGAVHGGPGWRRDRRYSGNNALQLGIAYEQLARWVGHAQWVQAAEEIIDPHGEYGPADIPDLISVLAELPGRARLNLELTPHARFAGNNEVYLFGSEGTLIVDITGQQILLRSEGHEEKVSPRPDEHGDWQVEAEFIGAIRGANEVRLNDVATAVRYMEFTDAVRRSAAEGRRVVV</sequence>
<dbReference type="EMBL" id="QMIG01000015">
    <property type="protein sequence ID" value="RAW12507.1"/>
    <property type="molecule type" value="Genomic_DNA"/>
</dbReference>
<dbReference type="InterPro" id="IPR036291">
    <property type="entry name" value="NAD(P)-bd_dom_sf"/>
</dbReference>
<dbReference type="PANTHER" id="PTHR43818:SF11">
    <property type="entry name" value="BCDNA.GH03377"/>
    <property type="match status" value="1"/>
</dbReference>
<dbReference type="SUPFAM" id="SSF51735">
    <property type="entry name" value="NAD(P)-binding Rossmann-fold domains"/>
    <property type="match status" value="1"/>
</dbReference>
<dbReference type="SUPFAM" id="SSF55347">
    <property type="entry name" value="Glyceraldehyde-3-phosphate dehydrogenase-like, C-terminal domain"/>
    <property type="match status" value="1"/>
</dbReference>
<feature type="domain" description="Gfo/Idh/MocA-like oxidoreductase N-terminal" evidence="2">
    <location>
        <begin position="6"/>
        <end position="123"/>
    </location>
</feature>
<dbReference type="Pfam" id="PF22725">
    <property type="entry name" value="GFO_IDH_MocA_C3"/>
    <property type="match status" value="1"/>
</dbReference>
<dbReference type="InterPro" id="IPR050463">
    <property type="entry name" value="Gfo/Idh/MocA_oxidrdct_glycsds"/>
</dbReference>